<dbReference type="AlphaFoldDB" id="A0A2N0TFL2"/>
<reference evidence="1 2" key="1">
    <citation type="submission" date="2017-12" db="EMBL/GenBank/DDBJ databases">
        <title>Bifidobacterium longum APC/DPC strains.</title>
        <authorList>
            <person name="Arboleya S."/>
        </authorList>
    </citation>
    <scope>NUCLEOTIDE SEQUENCE [LARGE SCALE GENOMIC DNA]</scope>
    <source>
        <strain evidence="1 2">APC1461</strain>
    </source>
</reference>
<gene>
    <name evidence="1" type="ORF">APC1461_1862</name>
</gene>
<proteinExistence type="predicted"/>
<organism evidence="1 2">
    <name type="scientific">Bifidobacterium longum</name>
    <dbReference type="NCBI Taxonomy" id="216816"/>
    <lineage>
        <taxon>Bacteria</taxon>
        <taxon>Bacillati</taxon>
        <taxon>Actinomycetota</taxon>
        <taxon>Actinomycetes</taxon>
        <taxon>Bifidobacteriales</taxon>
        <taxon>Bifidobacteriaceae</taxon>
        <taxon>Bifidobacterium</taxon>
    </lineage>
</organism>
<protein>
    <submittedName>
        <fullName evidence="1">Phosphoglycerol transferase</fullName>
    </submittedName>
</protein>
<evidence type="ECO:0000313" key="1">
    <source>
        <dbReference type="EMBL" id="PKD13517.1"/>
    </source>
</evidence>
<dbReference type="GO" id="GO:0016740">
    <property type="term" value="F:transferase activity"/>
    <property type="evidence" value="ECO:0007669"/>
    <property type="project" value="UniProtKB-KW"/>
</dbReference>
<evidence type="ECO:0000313" key="2">
    <source>
        <dbReference type="Proteomes" id="UP000232928"/>
    </source>
</evidence>
<sequence length="159" mass="17585">MDTGHPGKSTIQRCCTCSDDSSQLNEVNHPITVLFYGDHLPGFYSTAYFDKKNILGLHETDYFIWPNQASCSTNTKLDAVSSDYTSSNYFSVQLAEHLNAKVSPCLAFLTEMHQAMSVPDSSGSSAPTYLDANGNLIKKRISRSRPSNYSMTISSFNMT</sequence>
<dbReference type="Proteomes" id="UP000232928">
    <property type="component" value="Unassembled WGS sequence"/>
</dbReference>
<comment type="caution">
    <text evidence="1">The sequence shown here is derived from an EMBL/GenBank/DDBJ whole genome shotgun (WGS) entry which is preliminary data.</text>
</comment>
<name>A0A2N0TFL2_BIFLN</name>
<accession>A0A2N0TFL2</accession>
<dbReference type="EMBL" id="PJEG01000025">
    <property type="protein sequence ID" value="PKD13517.1"/>
    <property type="molecule type" value="Genomic_DNA"/>
</dbReference>
<keyword evidence="1" id="KW-0808">Transferase</keyword>